<feature type="transmembrane region" description="Helical" evidence="2">
    <location>
        <begin position="172"/>
        <end position="190"/>
    </location>
</feature>
<keyword evidence="2" id="KW-0472">Membrane</keyword>
<evidence type="ECO:0000259" key="3">
    <source>
        <dbReference type="Pfam" id="PF18755"/>
    </source>
</evidence>
<keyword evidence="1" id="KW-0040">ANK repeat</keyword>
<accession>A0A8C0AQ45</accession>
<dbReference type="Pfam" id="PF18755">
    <property type="entry name" value="RAMA"/>
    <property type="match status" value="1"/>
</dbReference>
<proteinExistence type="predicted"/>
<dbReference type="AlphaFoldDB" id="A0A8C0AQ45"/>
<dbReference type="PANTHER" id="PTHR24176">
    <property type="entry name" value="ANKYRIN REPEAT DOMAIN-CONTAINING PROTEIN 31-RELATED"/>
    <property type="match status" value="1"/>
</dbReference>
<dbReference type="PRINTS" id="PR01415">
    <property type="entry name" value="ANKYRIN"/>
</dbReference>
<feature type="repeat" description="ANK" evidence="1">
    <location>
        <begin position="41"/>
        <end position="73"/>
    </location>
</feature>
<evidence type="ECO:0000256" key="1">
    <source>
        <dbReference type="PROSITE-ProRule" id="PRU00023"/>
    </source>
</evidence>
<keyword evidence="2" id="KW-0812">Transmembrane</keyword>
<reference evidence="4" key="2">
    <citation type="submission" date="2025-09" db="UniProtKB">
        <authorList>
            <consortium name="Ensembl"/>
        </authorList>
    </citation>
    <scope>IDENTIFICATION</scope>
</reference>
<organism evidence="4 5">
    <name type="scientific">Buteo japonicus</name>
    <dbReference type="NCBI Taxonomy" id="224669"/>
    <lineage>
        <taxon>Eukaryota</taxon>
        <taxon>Metazoa</taxon>
        <taxon>Chordata</taxon>
        <taxon>Craniata</taxon>
        <taxon>Vertebrata</taxon>
        <taxon>Euteleostomi</taxon>
        <taxon>Archelosauria</taxon>
        <taxon>Archosauria</taxon>
        <taxon>Dinosauria</taxon>
        <taxon>Saurischia</taxon>
        <taxon>Theropoda</taxon>
        <taxon>Coelurosauria</taxon>
        <taxon>Aves</taxon>
        <taxon>Neognathae</taxon>
        <taxon>Neoaves</taxon>
        <taxon>Telluraves</taxon>
        <taxon>Accipitrimorphae</taxon>
        <taxon>Accipitriformes</taxon>
        <taxon>Accipitridae</taxon>
        <taxon>Accipitrinae</taxon>
        <taxon>Buteo</taxon>
    </lineage>
</organism>
<dbReference type="InterPro" id="IPR040843">
    <property type="entry name" value="RAMA"/>
</dbReference>
<keyword evidence="5" id="KW-1185">Reference proteome</keyword>
<feature type="domain" description="RAMA" evidence="3">
    <location>
        <begin position="504"/>
        <end position="583"/>
    </location>
</feature>
<feature type="repeat" description="ANK" evidence="1">
    <location>
        <begin position="74"/>
        <end position="106"/>
    </location>
</feature>
<dbReference type="InterPro" id="IPR002110">
    <property type="entry name" value="Ankyrin_rpt"/>
</dbReference>
<protein>
    <recommendedName>
        <fullName evidence="3">RAMA domain-containing protein</fullName>
    </recommendedName>
</protein>
<dbReference type="Proteomes" id="UP000694555">
    <property type="component" value="Unplaced"/>
</dbReference>
<evidence type="ECO:0000256" key="2">
    <source>
        <dbReference type="SAM" id="Phobius"/>
    </source>
</evidence>
<evidence type="ECO:0000313" key="4">
    <source>
        <dbReference type="Ensembl" id="ENSBJAP00000005484.1"/>
    </source>
</evidence>
<dbReference type="SMART" id="SM00248">
    <property type="entry name" value="ANK"/>
    <property type="match status" value="3"/>
</dbReference>
<dbReference type="PROSITE" id="PS50297">
    <property type="entry name" value="ANK_REP_REGION"/>
    <property type="match status" value="3"/>
</dbReference>
<evidence type="ECO:0000313" key="5">
    <source>
        <dbReference type="Proteomes" id="UP000694555"/>
    </source>
</evidence>
<dbReference type="Pfam" id="PF00023">
    <property type="entry name" value="Ank"/>
    <property type="match status" value="1"/>
</dbReference>
<dbReference type="Gene3D" id="1.25.40.20">
    <property type="entry name" value="Ankyrin repeat-containing domain"/>
    <property type="match status" value="1"/>
</dbReference>
<name>A0A8C0AQ45_9AVES</name>
<dbReference type="SUPFAM" id="SSF48403">
    <property type="entry name" value="Ankyrin repeat"/>
    <property type="match status" value="1"/>
</dbReference>
<dbReference type="Pfam" id="PF12796">
    <property type="entry name" value="Ank_2"/>
    <property type="match status" value="1"/>
</dbReference>
<sequence length="657" mass="74135">PKQKTNAKGETQLHIAAKRGDLSLVKTLISSGICVNEQDYAGWTAIHEASNGGFTEVILELLKAGANVNSRSLDGILPIHDSVSGNYLEAVRILLQHGANPYERNGSGKSALDEACDNEMKELLKSYSAMDSVLPVETVEYSNCKELSVCMTVTLFSYFGCVFATLKCYNCNYFLLLFPVIILIILKYWTDVYIQRLSQMQDTLNEMLAKQKTERDTLAKKYRASVESFKKGALRKQLVNLASRQKSLLAVAQNQEELVQKIQNYRITKQVFSASCSEKQSLTADEIMCPDVVTFSVGLGASMPNGNRVEAHLSLENRFAAQECSQHPHICLDETGANKGAIRSKEASYHALASKTREREYPFDNMSKLTNAVEVVQLPSEPTVSTAKTKCSQQKDIDCVAITEQGNKSLNPTSVTNAFNIVEPQSTVVNNNVCQPGSDCQQQVILSTSTKNFPNTLQQMIFQNSENSFNANLVLTNLTSNTDYPVKLSEKSSQSYSNQECAEKKVRYGRKNKKKLQLLDLLELGRIKPGENVLEFKLQEFSYKATLLNNGKIRTSKRQILQNPEQWVKDLLGSDISVTWKYVWNKVEVSVSSDLELPSQEREPLGMYYLKSNIHLESLTRFLQFREIVMVCKEEFLPWPVMEKYWRFYKECEDFGF</sequence>
<reference evidence="4" key="1">
    <citation type="submission" date="2025-08" db="UniProtKB">
        <authorList>
            <consortium name="Ensembl"/>
        </authorList>
    </citation>
    <scope>IDENTIFICATION</scope>
</reference>
<keyword evidence="2" id="KW-1133">Transmembrane helix</keyword>
<dbReference type="PROSITE" id="PS50088">
    <property type="entry name" value="ANK_REPEAT"/>
    <property type="match status" value="3"/>
</dbReference>
<dbReference type="Ensembl" id="ENSBJAT00000005649.1">
    <property type="protein sequence ID" value="ENSBJAP00000005484.1"/>
    <property type="gene ID" value="ENSBJAG00000003940.1"/>
</dbReference>
<dbReference type="PANTHER" id="PTHR24176:SF14">
    <property type="entry name" value="ANKYRIN REPEAT DOMAIN-CONTAINING PROTEIN 31"/>
    <property type="match status" value="1"/>
</dbReference>
<feature type="repeat" description="ANK" evidence="1">
    <location>
        <begin position="8"/>
        <end position="40"/>
    </location>
</feature>
<dbReference type="InterPro" id="IPR036770">
    <property type="entry name" value="Ankyrin_rpt-contain_sf"/>
</dbReference>
<dbReference type="InterPro" id="IPR042334">
    <property type="entry name" value="ANKRD31"/>
</dbReference>